<dbReference type="EMBL" id="CM056742">
    <property type="protein sequence ID" value="KAJ8677210.1"/>
    <property type="molecule type" value="Genomic_DNA"/>
</dbReference>
<sequence length="291" mass="33922">MSESVNSKLCIICQERPKNNDVSDSASCKKRIKEVADARRDLGFDGLRVLPEKDYLRYHSKNCFKNYTRRMNDRTNFVENEEPTNDSIISEESNRSIPLNNETIVKKSKRQVEKYRTNKDICIICGQDRCEGSTELKSLVEIQRARTLFEASRYFAPRDPKDGVFIRTALANDAESLLDSQPKYHKDCLRGYEKKYNRSVQKDSRESNDSSTQNQSFDAKSSVIEVIKSLEHRFNLGETFSLNDVSDLIKKRHGNYFSIRNGKIKSYLIEYFQERISFIHPREKKQISDIL</sequence>
<evidence type="ECO:0000313" key="1">
    <source>
        <dbReference type="EMBL" id="KAJ8677210.1"/>
    </source>
</evidence>
<evidence type="ECO:0000313" key="2">
    <source>
        <dbReference type="Proteomes" id="UP001239111"/>
    </source>
</evidence>
<proteinExistence type="predicted"/>
<name>A0ACC2P1E3_9HYME</name>
<gene>
    <name evidence="1" type="ORF">QAD02_012997</name>
</gene>
<comment type="caution">
    <text evidence="1">The sequence shown here is derived from an EMBL/GenBank/DDBJ whole genome shotgun (WGS) entry which is preliminary data.</text>
</comment>
<organism evidence="1 2">
    <name type="scientific">Eretmocerus hayati</name>
    <dbReference type="NCBI Taxonomy" id="131215"/>
    <lineage>
        <taxon>Eukaryota</taxon>
        <taxon>Metazoa</taxon>
        <taxon>Ecdysozoa</taxon>
        <taxon>Arthropoda</taxon>
        <taxon>Hexapoda</taxon>
        <taxon>Insecta</taxon>
        <taxon>Pterygota</taxon>
        <taxon>Neoptera</taxon>
        <taxon>Endopterygota</taxon>
        <taxon>Hymenoptera</taxon>
        <taxon>Apocrita</taxon>
        <taxon>Proctotrupomorpha</taxon>
        <taxon>Chalcidoidea</taxon>
        <taxon>Aphelinidae</taxon>
        <taxon>Aphelininae</taxon>
        <taxon>Eretmocerus</taxon>
    </lineage>
</organism>
<protein>
    <submittedName>
        <fullName evidence="1">Uncharacterized protein</fullName>
    </submittedName>
</protein>
<reference evidence="1" key="1">
    <citation type="submission" date="2023-04" db="EMBL/GenBank/DDBJ databases">
        <title>A chromosome-level genome assembly of the parasitoid wasp Eretmocerus hayati.</title>
        <authorList>
            <person name="Zhong Y."/>
            <person name="Liu S."/>
            <person name="Liu Y."/>
        </authorList>
    </citation>
    <scope>NUCLEOTIDE SEQUENCE</scope>
    <source>
        <strain evidence="1">ZJU_SS_LIU_2023</strain>
    </source>
</reference>
<keyword evidence="2" id="KW-1185">Reference proteome</keyword>
<accession>A0ACC2P1E3</accession>
<dbReference type="Proteomes" id="UP001239111">
    <property type="component" value="Chromosome 2"/>
</dbReference>